<reference evidence="2" key="1">
    <citation type="submission" date="2022-08" db="EMBL/GenBank/DDBJ databases">
        <title>Alicyclobacillus dauci DSM2870, complete genome.</title>
        <authorList>
            <person name="Wang Q."/>
            <person name="Cai R."/>
            <person name="Wang Z."/>
        </authorList>
    </citation>
    <scope>NUCLEOTIDE SEQUENCE</scope>
    <source>
        <strain evidence="2">DSM 28700</strain>
    </source>
</reference>
<evidence type="ECO:0000313" key="2">
    <source>
        <dbReference type="EMBL" id="WAH35622.1"/>
    </source>
</evidence>
<evidence type="ECO:0000256" key="1">
    <source>
        <dbReference type="SAM" id="MobiDB-lite"/>
    </source>
</evidence>
<keyword evidence="3" id="KW-1185">Reference proteome</keyword>
<accession>A0ABY6YYC1</accession>
<feature type="compositionally biased region" description="Gly residues" evidence="1">
    <location>
        <begin position="34"/>
        <end position="52"/>
    </location>
</feature>
<dbReference type="RefSeq" id="WP_268042905.1">
    <property type="nucleotide sequence ID" value="NZ_CP104064.1"/>
</dbReference>
<sequence length="52" mass="4909">MDYRLSDHAVSSAHRRRGAEDRGAGGVPTAAGEDGVGAGAGAATGVGAATGN</sequence>
<dbReference type="EMBL" id="CP104064">
    <property type="protein sequence ID" value="WAH35622.1"/>
    <property type="molecule type" value="Genomic_DNA"/>
</dbReference>
<protein>
    <submittedName>
        <fullName evidence="2">Uncharacterized protein</fullName>
    </submittedName>
</protein>
<name>A0ABY6YYC1_9BACL</name>
<proteinExistence type="predicted"/>
<feature type="region of interest" description="Disordered" evidence="1">
    <location>
        <begin position="1"/>
        <end position="52"/>
    </location>
</feature>
<evidence type="ECO:0000313" key="3">
    <source>
        <dbReference type="Proteomes" id="UP001164803"/>
    </source>
</evidence>
<gene>
    <name evidence="2" type="ORF">NZD86_15230</name>
</gene>
<organism evidence="2 3">
    <name type="scientific">Alicyclobacillus dauci</name>
    <dbReference type="NCBI Taxonomy" id="1475485"/>
    <lineage>
        <taxon>Bacteria</taxon>
        <taxon>Bacillati</taxon>
        <taxon>Bacillota</taxon>
        <taxon>Bacilli</taxon>
        <taxon>Bacillales</taxon>
        <taxon>Alicyclobacillaceae</taxon>
        <taxon>Alicyclobacillus</taxon>
    </lineage>
</organism>
<dbReference type="Proteomes" id="UP001164803">
    <property type="component" value="Chromosome"/>
</dbReference>